<evidence type="ECO:0000313" key="4">
    <source>
        <dbReference type="Proteomes" id="UP001190700"/>
    </source>
</evidence>
<feature type="signal peptide" evidence="1">
    <location>
        <begin position="1"/>
        <end position="19"/>
    </location>
</feature>
<dbReference type="AlphaFoldDB" id="A0AAE0L896"/>
<sequence>MSLTFRLVFLCYILVLVDSGTPSDIDPQVANGSFEDDNTGTVAYVTTLSGWAVNGTCISVPDGTESWGSLSSEYGAAFIGIQGEGSYVAQTVTGLTASRNYWLALVTAARPGNPGARLALYINDVRIWVKSPSDAGFEVEGNNAFTVPGTTALIRLSNESPSGDYTVFVDFVVITDGNPKVLNGDFEAQDDVQYWRYINAVTGWNGAGSRMLIANGEAGSAWGGLDSGRQGPNPTKPPRPSGAYYVGLQDHSSWVEQTVHGLSPVGTYTVSFQAAARPATCGTCQWGGALALLVDGVRVWQAEPSNTSWLSYSHTFESAATHVTLRWENSSPYVVGEVNDKAVFLDNVQLPGTLLAGESSFESSGQSGCGLTSLPPWALSGSICRFANGASNTAGCTLDSYRGESYVSLEASGASITQIISGLAASETWILTWRMAACSSEASLALHVDGGRVWAGSPSTFAFDTGNYIHHATGADMEVKWVNESPRSTLPVYLDYLTFVKGALNFLSAQSRLP</sequence>
<feature type="chain" id="PRO_5042284604" description="DUF642 domain-containing protein" evidence="1">
    <location>
        <begin position="20"/>
        <end position="514"/>
    </location>
</feature>
<dbReference type="Gene3D" id="2.60.120.260">
    <property type="entry name" value="Galactose-binding domain-like"/>
    <property type="match status" value="1"/>
</dbReference>
<feature type="domain" description="DUF642" evidence="2">
    <location>
        <begin position="238"/>
        <end position="330"/>
    </location>
</feature>
<name>A0AAE0L896_9CHLO</name>
<dbReference type="EMBL" id="LGRX02007257">
    <property type="protein sequence ID" value="KAK3275390.1"/>
    <property type="molecule type" value="Genomic_DNA"/>
</dbReference>
<comment type="caution">
    <text evidence="3">The sequence shown here is derived from an EMBL/GenBank/DDBJ whole genome shotgun (WGS) entry which is preliminary data.</text>
</comment>
<reference evidence="3 4" key="1">
    <citation type="journal article" date="2015" name="Genome Biol. Evol.">
        <title>Comparative Genomics of a Bacterivorous Green Alga Reveals Evolutionary Causalities and Consequences of Phago-Mixotrophic Mode of Nutrition.</title>
        <authorList>
            <person name="Burns J.A."/>
            <person name="Paasch A."/>
            <person name="Narechania A."/>
            <person name="Kim E."/>
        </authorList>
    </citation>
    <scope>NUCLEOTIDE SEQUENCE [LARGE SCALE GENOMIC DNA]</scope>
    <source>
        <strain evidence="3 4">PLY_AMNH</strain>
    </source>
</reference>
<evidence type="ECO:0000313" key="3">
    <source>
        <dbReference type="EMBL" id="KAK3275390.1"/>
    </source>
</evidence>
<keyword evidence="4" id="KW-1185">Reference proteome</keyword>
<accession>A0AAE0L896</accession>
<keyword evidence="1" id="KW-0732">Signal</keyword>
<gene>
    <name evidence="3" type="ORF">CYMTET_16480</name>
</gene>
<protein>
    <recommendedName>
        <fullName evidence="2">DUF642 domain-containing protein</fullName>
    </recommendedName>
</protein>
<dbReference type="Pfam" id="PF04862">
    <property type="entry name" value="DUF642"/>
    <property type="match status" value="1"/>
</dbReference>
<feature type="non-terminal residue" evidence="3">
    <location>
        <position position="514"/>
    </location>
</feature>
<evidence type="ECO:0000259" key="2">
    <source>
        <dbReference type="Pfam" id="PF04862"/>
    </source>
</evidence>
<dbReference type="InterPro" id="IPR006946">
    <property type="entry name" value="DGR2-like_dom"/>
</dbReference>
<dbReference type="Proteomes" id="UP001190700">
    <property type="component" value="Unassembled WGS sequence"/>
</dbReference>
<proteinExistence type="predicted"/>
<organism evidence="3 4">
    <name type="scientific">Cymbomonas tetramitiformis</name>
    <dbReference type="NCBI Taxonomy" id="36881"/>
    <lineage>
        <taxon>Eukaryota</taxon>
        <taxon>Viridiplantae</taxon>
        <taxon>Chlorophyta</taxon>
        <taxon>Pyramimonadophyceae</taxon>
        <taxon>Pyramimonadales</taxon>
        <taxon>Pyramimonadaceae</taxon>
        <taxon>Cymbomonas</taxon>
    </lineage>
</organism>
<evidence type="ECO:0000256" key="1">
    <source>
        <dbReference type="SAM" id="SignalP"/>
    </source>
</evidence>